<accession>A0A1X7VPU2</accession>
<proteinExistence type="predicted"/>
<name>A0A1X7VPU2_AMPQE</name>
<reference evidence="1" key="1">
    <citation type="submission" date="2017-05" db="UniProtKB">
        <authorList>
            <consortium name="EnsemblMetazoa"/>
        </authorList>
    </citation>
    <scope>IDENTIFICATION</scope>
</reference>
<dbReference type="EnsemblMetazoa" id="Aqu2.1.42102_001">
    <property type="protein sequence ID" value="Aqu2.1.42102_001"/>
    <property type="gene ID" value="Aqu2.1.42102"/>
</dbReference>
<protein>
    <submittedName>
        <fullName evidence="1">Uncharacterized protein</fullName>
    </submittedName>
</protein>
<sequence>TALWEQGQGQQERRQREILLHLVRIDCLWLRTSLALTVMEWLNS</sequence>
<dbReference type="InParanoid" id="A0A1X7VPU2"/>
<organism evidence="1">
    <name type="scientific">Amphimedon queenslandica</name>
    <name type="common">Sponge</name>
    <dbReference type="NCBI Taxonomy" id="400682"/>
    <lineage>
        <taxon>Eukaryota</taxon>
        <taxon>Metazoa</taxon>
        <taxon>Porifera</taxon>
        <taxon>Demospongiae</taxon>
        <taxon>Heteroscleromorpha</taxon>
        <taxon>Haplosclerida</taxon>
        <taxon>Niphatidae</taxon>
        <taxon>Amphimedon</taxon>
    </lineage>
</organism>
<evidence type="ECO:0000313" key="1">
    <source>
        <dbReference type="EnsemblMetazoa" id="Aqu2.1.42102_001"/>
    </source>
</evidence>
<dbReference type="AlphaFoldDB" id="A0A1X7VPU2"/>